<evidence type="ECO:0000259" key="3">
    <source>
        <dbReference type="Pfam" id="PF00561"/>
    </source>
</evidence>
<dbReference type="InterPro" id="IPR000073">
    <property type="entry name" value="AB_hydrolase_1"/>
</dbReference>
<evidence type="ECO:0000256" key="1">
    <source>
        <dbReference type="ARBA" id="ARBA00010088"/>
    </source>
</evidence>
<evidence type="ECO:0000259" key="4">
    <source>
        <dbReference type="Pfam" id="PF08386"/>
    </source>
</evidence>
<keyword evidence="6" id="KW-1185">Reference proteome</keyword>
<feature type="domain" description="AB hydrolase-1" evidence="3">
    <location>
        <begin position="174"/>
        <end position="330"/>
    </location>
</feature>
<dbReference type="PANTHER" id="PTHR43248:SF25">
    <property type="entry name" value="AB HYDROLASE-1 DOMAIN-CONTAINING PROTEIN-RELATED"/>
    <property type="match status" value="1"/>
</dbReference>
<sequence length="628" mass="70256">MSPPPPSKQDAAMPQESLWLSLRRRLGTRFLVPVLVLASFSLGRLYEHVSASNPLHRIIPIPFCPPRPHHPPPPYRSFPLPGDPFHFIPCTRAALPPPLNDTDPGKTWASRFDPDPENWSWGNDTRTGKRRGIYLCGYLDLPLDYSNCSDSRVVRLAVTKFHISGPGGPKAERTIILEPGGPGASGTAQVWADGELMTDRFSDGQFDVLGWDPRGVNASLPALACFPNDGYRDRWTLLSKMDRAELASPLKHLYAVDAMANATLHACWKLHGDFGRFVNTGYVARDLDEIRKALGEDELTGLFVSYGTSIGQTYANMYPDKVGRLILDGCEYVKYDRLLGGFAWTALQNVTDVWRQGLLGECLRAGPDHCALAKPTIGKPVTLSELESRMDALFQSLIAQPMPGYTERGGPLIIAYSQLINVVYMSLYHPSSWPKTAQMLFELEAGNSTLAANRLENNWYHPEDADPHPELLINMEAIPMVVCADSYDAPRPEDGLLWWDRFWANLTELSWMTGTEQFSYVLPCRHYNTYWPEPPGVYRGDLNNTLKNPVLLISSTHDPATPLHLARTLAADMGYKNSRLIVHHGYGHSSRFDLSNCTIEVQKRYMRDGVAPEDAETHCHANKKPYLS</sequence>
<feature type="domain" description="Peptidase S33 tripeptidyl aminopeptidase-like C-terminal" evidence="4">
    <location>
        <begin position="530"/>
        <end position="614"/>
    </location>
</feature>
<accession>A0AAN6NQB5</accession>
<proteinExistence type="inferred from homology"/>
<dbReference type="GO" id="GO:0016787">
    <property type="term" value="F:hydrolase activity"/>
    <property type="evidence" value="ECO:0007669"/>
    <property type="project" value="UniProtKB-KW"/>
</dbReference>
<protein>
    <submittedName>
        <fullName evidence="5">Alpha/Beta hydrolase protein</fullName>
    </submittedName>
</protein>
<dbReference type="EMBL" id="MU859300">
    <property type="protein sequence ID" value="KAK3947907.1"/>
    <property type="molecule type" value="Genomic_DNA"/>
</dbReference>
<comment type="similarity">
    <text evidence="1">Belongs to the peptidase S33 family.</text>
</comment>
<evidence type="ECO:0000313" key="6">
    <source>
        <dbReference type="Proteomes" id="UP001303222"/>
    </source>
</evidence>
<dbReference type="InterPro" id="IPR051601">
    <property type="entry name" value="Serine_prot/Carboxylest_S33"/>
</dbReference>
<gene>
    <name evidence="5" type="ORF">QBC32DRAFT_352876</name>
</gene>
<dbReference type="PANTHER" id="PTHR43248">
    <property type="entry name" value="2-SUCCINYL-6-HYDROXY-2,4-CYCLOHEXADIENE-1-CARBOXYLATE SYNTHASE"/>
    <property type="match status" value="1"/>
</dbReference>
<dbReference type="Pfam" id="PF00561">
    <property type="entry name" value="Abhydrolase_1"/>
    <property type="match status" value="1"/>
</dbReference>
<evidence type="ECO:0000256" key="2">
    <source>
        <dbReference type="ARBA" id="ARBA00022801"/>
    </source>
</evidence>
<dbReference type="Gene3D" id="3.40.50.1820">
    <property type="entry name" value="alpha/beta hydrolase"/>
    <property type="match status" value="1"/>
</dbReference>
<dbReference type="AlphaFoldDB" id="A0AAN6NQB5"/>
<comment type="caution">
    <text evidence="5">The sequence shown here is derived from an EMBL/GenBank/DDBJ whole genome shotgun (WGS) entry which is preliminary data.</text>
</comment>
<evidence type="ECO:0000313" key="5">
    <source>
        <dbReference type="EMBL" id="KAK3947907.1"/>
    </source>
</evidence>
<dbReference type="Proteomes" id="UP001303222">
    <property type="component" value="Unassembled WGS sequence"/>
</dbReference>
<reference evidence="5" key="1">
    <citation type="journal article" date="2023" name="Mol. Phylogenet. Evol.">
        <title>Genome-scale phylogeny and comparative genomics of the fungal order Sordariales.</title>
        <authorList>
            <person name="Hensen N."/>
            <person name="Bonometti L."/>
            <person name="Westerberg I."/>
            <person name="Brannstrom I.O."/>
            <person name="Guillou S."/>
            <person name="Cros-Aarteil S."/>
            <person name="Calhoun S."/>
            <person name="Haridas S."/>
            <person name="Kuo A."/>
            <person name="Mondo S."/>
            <person name="Pangilinan J."/>
            <person name="Riley R."/>
            <person name="LaButti K."/>
            <person name="Andreopoulos B."/>
            <person name="Lipzen A."/>
            <person name="Chen C."/>
            <person name="Yan M."/>
            <person name="Daum C."/>
            <person name="Ng V."/>
            <person name="Clum A."/>
            <person name="Steindorff A."/>
            <person name="Ohm R.A."/>
            <person name="Martin F."/>
            <person name="Silar P."/>
            <person name="Natvig D.O."/>
            <person name="Lalanne C."/>
            <person name="Gautier V."/>
            <person name="Ament-Velasquez S.L."/>
            <person name="Kruys A."/>
            <person name="Hutchinson M.I."/>
            <person name="Powell A.J."/>
            <person name="Barry K."/>
            <person name="Miller A.N."/>
            <person name="Grigoriev I.V."/>
            <person name="Debuchy R."/>
            <person name="Gladieux P."/>
            <person name="Hiltunen Thoren M."/>
            <person name="Johannesson H."/>
        </authorList>
    </citation>
    <scope>NUCLEOTIDE SEQUENCE</scope>
    <source>
        <strain evidence="5">CBS 626.80</strain>
    </source>
</reference>
<organism evidence="5 6">
    <name type="scientific">Pseudoneurospora amorphoporcata</name>
    <dbReference type="NCBI Taxonomy" id="241081"/>
    <lineage>
        <taxon>Eukaryota</taxon>
        <taxon>Fungi</taxon>
        <taxon>Dikarya</taxon>
        <taxon>Ascomycota</taxon>
        <taxon>Pezizomycotina</taxon>
        <taxon>Sordariomycetes</taxon>
        <taxon>Sordariomycetidae</taxon>
        <taxon>Sordariales</taxon>
        <taxon>Sordariaceae</taxon>
        <taxon>Pseudoneurospora</taxon>
    </lineage>
</organism>
<dbReference type="InterPro" id="IPR013595">
    <property type="entry name" value="Pept_S33_TAP-like_C"/>
</dbReference>
<keyword evidence="2 5" id="KW-0378">Hydrolase</keyword>
<dbReference type="SUPFAM" id="SSF53474">
    <property type="entry name" value="alpha/beta-Hydrolases"/>
    <property type="match status" value="1"/>
</dbReference>
<name>A0AAN6NQB5_9PEZI</name>
<dbReference type="Pfam" id="PF08386">
    <property type="entry name" value="Abhydrolase_4"/>
    <property type="match status" value="1"/>
</dbReference>
<dbReference type="InterPro" id="IPR029058">
    <property type="entry name" value="AB_hydrolase_fold"/>
</dbReference>
<reference evidence="5" key="2">
    <citation type="submission" date="2023-06" db="EMBL/GenBank/DDBJ databases">
        <authorList>
            <consortium name="Lawrence Berkeley National Laboratory"/>
            <person name="Mondo S.J."/>
            <person name="Hensen N."/>
            <person name="Bonometti L."/>
            <person name="Westerberg I."/>
            <person name="Brannstrom I.O."/>
            <person name="Guillou S."/>
            <person name="Cros-Aarteil S."/>
            <person name="Calhoun S."/>
            <person name="Haridas S."/>
            <person name="Kuo A."/>
            <person name="Pangilinan J."/>
            <person name="Riley R."/>
            <person name="Labutti K."/>
            <person name="Andreopoulos B."/>
            <person name="Lipzen A."/>
            <person name="Chen C."/>
            <person name="Yanf M."/>
            <person name="Daum C."/>
            <person name="Ng V."/>
            <person name="Clum A."/>
            <person name="Steindorff A."/>
            <person name="Ohm R."/>
            <person name="Martin F."/>
            <person name="Silar P."/>
            <person name="Natvig D."/>
            <person name="Lalanne C."/>
            <person name="Gautier V."/>
            <person name="Ament-Velasquez S.L."/>
            <person name="Kruys A."/>
            <person name="Hutchinson M.I."/>
            <person name="Powell A.J."/>
            <person name="Barry K."/>
            <person name="Miller A.N."/>
            <person name="Grigoriev I.V."/>
            <person name="Debuchy R."/>
            <person name="Gladieux P."/>
            <person name="Thoren M.H."/>
            <person name="Johannesson H."/>
        </authorList>
    </citation>
    <scope>NUCLEOTIDE SEQUENCE</scope>
    <source>
        <strain evidence="5">CBS 626.80</strain>
    </source>
</reference>